<dbReference type="GO" id="GO:0005886">
    <property type="term" value="C:plasma membrane"/>
    <property type="evidence" value="ECO:0007669"/>
    <property type="project" value="UniProtKB-SubCell"/>
</dbReference>
<keyword evidence="4" id="KW-1185">Reference proteome</keyword>
<evidence type="ECO:0000259" key="2">
    <source>
        <dbReference type="PROSITE" id="PS50041"/>
    </source>
</evidence>
<dbReference type="InterPro" id="IPR001304">
    <property type="entry name" value="C-type_lectin-like"/>
</dbReference>
<organism evidence="3 4">
    <name type="scientific">Oryzias melastigma</name>
    <name type="common">Marine medaka</name>
    <dbReference type="NCBI Taxonomy" id="30732"/>
    <lineage>
        <taxon>Eukaryota</taxon>
        <taxon>Metazoa</taxon>
        <taxon>Chordata</taxon>
        <taxon>Craniata</taxon>
        <taxon>Vertebrata</taxon>
        <taxon>Euteleostomi</taxon>
        <taxon>Actinopterygii</taxon>
        <taxon>Neopterygii</taxon>
        <taxon>Teleostei</taxon>
        <taxon>Neoteleostei</taxon>
        <taxon>Acanthomorphata</taxon>
        <taxon>Ovalentaria</taxon>
        <taxon>Atherinomorphae</taxon>
        <taxon>Beloniformes</taxon>
        <taxon>Adrianichthyidae</taxon>
        <taxon>Oryziinae</taxon>
        <taxon>Oryzias</taxon>
    </lineage>
</organism>
<dbReference type="InterPro" id="IPR016186">
    <property type="entry name" value="C-type_lectin-like/link_sf"/>
</dbReference>
<sequence>SCFFGLHTCHCTKVESVHPSIFLRFIRDRTGFFFIDKIVLYSCAETLLCLVVELMSLIVSTDHYLKQNWIYFSGSFYYISTTEKSWQSSRDDCLGRGADLIIIDSREENEFARKFQKRLWIGLSDRQNERFAFVIALKLSKYNTNVFLKTKLLYINDVNSWNDLVCTNENFWICEKKTEPNPATSG</sequence>
<proteinExistence type="predicted"/>
<accession>A0A3B3DGP5</accession>
<reference evidence="3" key="2">
    <citation type="submission" date="2025-09" db="UniProtKB">
        <authorList>
            <consortium name="Ensembl"/>
        </authorList>
    </citation>
    <scope>IDENTIFICATION</scope>
</reference>
<dbReference type="Gene3D" id="3.10.100.10">
    <property type="entry name" value="Mannose-Binding Protein A, subunit A"/>
    <property type="match status" value="1"/>
</dbReference>
<name>A0A3B3DGP5_ORYME</name>
<dbReference type="InterPro" id="IPR016187">
    <property type="entry name" value="CTDL_fold"/>
</dbReference>
<comment type="subcellular location">
    <subcellularLocation>
        <location evidence="1">Cell membrane</location>
        <topology evidence="1">Single-pass type II membrane protein</topology>
    </subcellularLocation>
</comment>
<dbReference type="SUPFAM" id="SSF56436">
    <property type="entry name" value="C-type lectin-like"/>
    <property type="match status" value="1"/>
</dbReference>
<protein>
    <recommendedName>
        <fullName evidence="2">C-type lectin domain-containing protein</fullName>
    </recommendedName>
</protein>
<dbReference type="PROSITE" id="PS50041">
    <property type="entry name" value="C_TYPE_LECTIN_2"/>
    <property type="match status" value="1"/>
</dbReference>
<feature type="domain" description="C-type lectin" evidence="2">
    <location>
        <begin position="72"/>
        <end position="175"/>
    </location>
</feature>
<dbReference type="Ensembl" id="ENSOMET00000017286.1">
    <property type="protein sequence ID" value="ENSOMEP00000028580.1"/>
    <property type="gene ID" value="ENSOMEG00000011767.1"/>
</dbReference>
<evidence type="ECO:0000313" key="3">
    <source>
        <dbReference type="Ensembl" id="ENSOMEP00000028580.1"/>
    </source>
</evidence>
<dbReference type="AlphaFoldDB" id="A0A3B3DGP5"/>
<dbReference type="PANTHER" id="PTHR45710:SF8">
    <property type="entry name" value="RERATING FAMILY MEMBER 4"/>
    <property type="match status" value="1"/>
</dbReference>
<dbReference type="InterPro" id="IPR050828">
    <property type="entry name" value="C-type_lectin/matrix_domain"/>
</dbReference>
<dbReference type="Proteomes" id="UP000261560">
    <property type="component" value="Unplaced"/>
</dbReference>
<dbReference type="SMART" id="SM00034">
    <property type="entry name" value="CLECT"/>
    <property type="match status" value="1"/>
</dbReference>
<evidence type="ECO:0000313" key="4">
    <source>
        <dbReference type="Proteomes" id="UP000261560"/>
    </source>
</evidence>
<dbReference type="Pfam" id="PF00059">
    <property type="entry name" value="Lectin_C"/>
    <property type="match status" value="1"/>
</dbReference>
<evidence type="ECO:0000256" key="1">
    <source>
        <dbReference type="ARBA" id="ARBA00004401"/>
    </source>
</evidence>
<dbReference type="GeneTree" id="ENSGT01020000230338"/>
<dbReference type="PANTHER" id="PTHR45710">
    <property type="entry name" value="C-TYPE LECTIN DOMAIN-CONTAINING PROTEIN 180"/>
    <property type="match status" value="1"/>
</dbReference>
<reference evidence="3" key="1">
    <citation type="submission" date="2025-08" db="UniProtKB">
        <authorList>
            <consortium name="Ensembl"/>
        </authorList>
    </citation>
    <scope>IDENTIFICATION</scope>
</reference>